<keyword evidence="6 11" id="KW-0133">Cell shape</keyword>
<sequence>MEKSAINKAKKIFFSIFSGLDRQLGLILLGLAGIGFITFLSASQNTPVRFEDELRNLALSFAVMWIVSRIPPKWLEMAAVWIYGIGVALLIAVAIFGLIKKGARRWLNIGFVIQPSELMKIAMPLMLAWYFQKREGIQKSWDYGVAAIILGIPVLLIARQPDLGTALLVFAAGMYAIILAGLPWKWILPFLGIGALGIILIIIFGSTICAHDVVWPLVHNYQKNRVCTLLDPSSDPLGKGFHTIQSMIAIGSGGFFGKGWFQGTQAHLEFIPEKHTDFVFAVFSEEFGLLGNLVMLALFFALIKRGLAISASAPNLFTRLLGGSVTLIFFTYAFVNIGMVSGLLPVVGVPLPFISYGGTALVTLGFGAGILMSIHRHRRLVQS</sequence>
<organism evidence="12 13">
    <name type="scientific">Polynucleobacter duraquae</name>
    <dbReference type="NCBI Taxonomy" id="1835254"/>
    <lineage>
        <taxon>Bacteria</taxon>
        <taxon>Pseudomonadati</taxon>
        <taxon>Pseudomonadota</taxon>
        <taxon>Betaproteobacteria</taxon>
        <taxon>Burkholderiales</taxon>
        <taxon>Burkholderiaceae</taxon>
        <taxon>Polynucleobacter</taxon>
    </lineage>
</organism>
<dbReference type="InterPro" id="IPR018365">
    <property type="entry name" value="Cell_cycle_FtsW-rel_CS"/>
</dbReference>
<evidence type="ECO:0000256" key="1">
    <source>
        <dbReference type="ARBA" id="ARBA00004141"/>
    </source>
</evidence>
<keyword evidence="2 11" id="KW-1003">Cell membrane</keyword>
<dbReference type="GO" id="GO:0008360">
    <property type="term" value="P:regulation of cell shape"/>
    <property type="evidence" value="ECO:0007669"/>
    <property type="project" value="UniProtKB-KW"/>
</dbReference>
<dbReference type="NCBIfam" id="TIGR02210">
    <property type="entry name" value="rodA_shape"/>
    <property type="match status" value="1"/>
</dbReference>
<dbReference type="EMBL" id="CP007501">
    <property type="protein sequence ID" value="AKD26343.1"/>
    <property type="molecule type" value="Genomic_DNA"/>
</dbReference>
<comment type="catalytic activity">
    <reaction evidence="11">
        <text>[GlcNAc-(1-&gt;4)-Mur2Ac(oyl-L-Ala-gamma-D-Glu-L-Lys-D-Ala-D-Ala)](n)-di-trans,octa-cis-undecaprenyl diphosphate + beta-D-GlcNAc-(1-&gt;4)-Mur2Ac(oyl-L-Ala-gamma-D-Glu-L-Lys-D-Ala-D-Ala)-di-trans,octa-cis-undecaprenyl diphosphate = [GlcNAc-(1-&gt;4)-Mur2Ac(oyl-L-Ala-gamma-D-Glu-L-Lys-D-Ala-D-Ala)](n+1)-di-trans,octa-cis-undecaprenyl diphosphate + di-trans,octa-cis-undecaprenyl diphosphate + H(+)</text>
        <dbReference type="Rhea" id="RHEA:23708"/>
        <dbReference type="Rhea" id="RHEA-COMP:9602"/>
        <dbReference type="Rhea" id="RHEA-COMP:9603"/>
        <dbReference type="ChEBI" id="CHEBI:15378"/>
        <dbReference type="ChEBI" id="CHEBI:58405"/>
        <dbReference type="ChEBI" id="CHEBI:60033"/>
        <dbReference type="ChEBI" id="CHEBI:78435"/>
        <dbReference type="EC" id="2.4.99.28"/>
    </reaction>
</comment>
<feature type="transmembrane region" description="Helical" evidence="11">
    <location>
        <begin position="165"/>
        <end position="184"/>
    </location>
</feature>
<evidence type="ECO:0000256" key="7">
    <source>
        <dbReference type="ARBA" id="ARBA00022984"/>
    </source>
</evidence>
<comment type="function">
    <text evidence="11">Peptidoglycan polymerase that is essential for cell wall elongation.</text>
</comment>
<dbReference type="OrthoDB" id="9768187at2"/>
<dbReference type="Proteomes" id="UP000061135">
    <property type="component" value="Chromosome"/>
</dbReference>
<dbReference type="AlphaFoldDB" id="A0A0E3V2F4"/>
<evidence type="ECO:0000313" key="13">
    <source>
        <dbReference type="Proteomes" id="UP000061135"/>
    </source>
</evidence>
<feature type="transmembrane region" description="Helical" evidence="11">
    <location>
        <begin position="24"/>
        <end position="42"/>
    </location>
</feature>
<evidence type="ECO:0000256" key="6">
    <source>
        <dbReference type="ARBA" id="ARBA00022960"/>
    </source>
</evidence>
<dbReference type="UniPathway" id="UPA00219"/>
<protein>
    <recommendedName>
        <fullName evidence="11">Peptidoglycan glycosyltransferase MrdB</fullName>
        <shortName evidence="11">PGT</shortName>
        <ecNumber evidence="11">2.4.99.28</ecNumber>
    </recommendedName>
    <alternativeName>
        <fullName evidence="11">Cell elongation protein RodA</fullName>
    </alternativeName>
    <alternativeName>
        <fullName evidence="11">Cell wall polymerase</fullName>
    </alternativeName>
    <alternativeName>
        <fullName evidence="11">Peptidoglycan polymerase</fullName>
        <shortName evidence="11">PG polymerase</shortName>
    </alternativeName>
</protein>
<feature type="transmembrane region" description="Helical" evidence="11">
    <location>
        <begin position="78"/>
        <end position="99"/>
    </location>
</feature>
<dbReference type="KEGG" id="pdq:CL55_00020100"/>
<dbReference type="RefSeq" id="WP_046330978.1">
    <property type="nucleotide sequence ID" value="NZ_CP007501.1"/>
</dbReference>
<keyword evidence="13" id="KW-1185">Reference proteome</keyword>
<dbReference type="HOGENOM" id="CLU_029243_2_2_4"/>
<keyword evidence="4 11" id="KW-0808">Transferase</keyword>
<keyword evidence="3 11" id="KW-0328">Glycosyltransferase</keyword>
<feature type="transmembrane region" description="Helical" evidence="11">
    <location>
        <begin position="278"/>
        <end position="303"/>
    </location>
</feature>
<dbReference type="PANTHER" id="PTHR30474">
    <property type="entry name" value="CELL CYCLE PROTEIN"/>
    <property type="match status" value="1"/>
</dbReference>
<evidence type="ECO:0000256" key="5">
    <source>
        <dbReference type="ARBA" id="ARBA00022692"/>
    </source>
</evidence>
<evidence type="ECO:0000313" key="12">
    <source>
        <dbReference type="EMBL" id="AKD26343.1"/>
    </source>
</evidence>
<dbReference type="InterPro" id="IPR011923">
    <property type="entry name" value="RodA/MrdB"/>
</dbReference>
<dbReference type="GO" id="GO:0071555">
    <property type="term" value="P:cell wall organization"/>
    <property type="evidence" value="ECO:0007669"/>
    <property type="project" value="UniProtKB-KW"/>
</dbReference>
<dbReference type="EC" id="2.4.99.28" evidence="11"/>
<dbReference type="PROSITE" id="PS00428">
    <property type="entry name" value="FTSW_RODA_SPOVE"/>
    <property type="match status" value="1"/>
</dbReference>
<comment type="subcellular location">
    <subcellularLocation>
        <location evidence="11">Cell inner membrane</location>
        <topology evidence="11">Multi-pass membrane protein</topology>
    </subcellularLocation>
    <subcellularLocation>
        <location evidence="1">Membrane</location>
        <topology evidence="1">Multi-pass membrane protein</topology>
    </subcellularLocation>
</comment>
<keyword evidence="8 11" id="KW-1133">Transmembrane helix</keyword>
<dbReference type="GO" id="GO:0005886">
    <property type="term" value="C:plasma membrane"/>
    <property type="evidence" value="ECO:0007669"/>
    <property type="project" value="UniProtKB-SubCell"/>
</dbReference>
<evidence type="ECO:0000256" key="10">
    <source>
        <dbReference type="ARBA" id="ARBA00023316"/>
    </source>
</evidence>
<keyword evidence="7 11" id="KW-0573">Peptidoglycan synthesis</keyword>
<feature type="transmembrane region" description="Helical" evidence="11">
    <location>
        <begin position="190"/>
        <end position="218"/>
    </location>
</feature>
<evidence type="ECO:0000256" key="8">
    <source>
        <dbReference type="ARBA" id="ARBA00022989"/>
    </source>
</evidence>
<proteinExistence type="inferred from homology"/>
<dbReference type="STRING" id="1835254.CL55_00020100"/>
<dbReference type="Pfam" id="PF01098">
    <property type="entry name" value="FTSW_RODA_SPOVE"/>
    <property type="match status" value="1"/>
</dbReference>
<dbReference type="InterPro" id="IPR001182">
    <property type="entry name" value="FtsW/RodA"/>
</dbReference>
<accession>A0A0E3V2F4</accession>
<evidence type="ECO:0000256" key="3">
    <source>
        <dbReference type="ARBA" id="ARBA00022676"/>
    </source>
</evidence>
<evidence type="ECO:0000256" key="9">
    <source>
        <dbReference type="ARBA" id="ARBA00023136"/>
    </source>
</evidence>
<comment type="pathway">
    <text evidence="11">Cell wall biogenesis; peptidoglycan biosynthesis.</text>
</comment>
<dbReference type="GO" id="GO:0051301">
    <property type="term" value="P:cell division"/>
    <property type="evidence" value="ECO:0007669"/>
    <property type="project" value="InterPro"/>
</dbReference>
<feature type="transmembrane region" description="Helical" evidence="11">
    <location>
        <begin position="353"/>
        <end position="374"/>
    </location>
</feature>
<reference evidence="12 13" key="1">
    <citation type="submission" date="2014-03" db="EMBL/GenBank/DDBJ databases">
        <title>Genome of Polynucleobacter strain MWH-MoK4.</title>
        <authorList>
            <person name="Hahn M.W."/>
        </authorList>
    </citation>
    <scope>NUCLEOTIDE SEQUENCE [LARGE SCALE GENOMIC DNA]</scope>
    <source>
        <strain evidence="12 13">MWH-MoK4</strain>
    </source>
</reference>
<gene>
    <name evidence="11" type="primary">mrdB</name>
    <name evidence="11" type="synonym">rodA</name>
    <name evidence="12" type="ORF">CL55_00020100</name>
</gene>
<dbReference type="GO" id="GO:0015648">
    <property type="term" value="F:lipid-linked peptidoglycan transporter activity"/>
    <property type="evidence" value="ECO:0007669"/>
    <property type="project" value="TreeGrafter"/>
</dbReference>
<dbReference type="GO" id="GO:0032153">
    <property type="term" value="C:cell division site"/>
    <property type="evidence" value="ECO:0007669"/>
    <property type="project" value="TreeGrafter"/>
</dbReference>
<dbReference type="HAMAP" id="MF_02079">
    <property type="entry name" value="PGT_RodA"/>
    <property type="match status" value="1"/>
</dbReference>
<feature type="transmembrane region" description="Helical" evidence="11">
    <location>
        <begin position="324"/>
        <end position="347"/>
    </location>
</feature>
<dbReference type="GO" id="GO:0009252">
    <property type="term" value="P:peptidoglycan biosynthetic process"/>
    <property type="evidence" value="ECO:0007669"/>
    <property type="project" value="UniProtKB-UniRule"/>
</dbReference>
<dbReference type="PANTHER" id="PTHR30474:SF1">
    <property type="entry name" value="PEPTIDOGLYCAN GLYCOSYLTRANSFERASE MRDB"/>
    <property type="match status" value="1"/>
</dbReference>
<keyword evidence="11" id="KW-0997">Cell inner membrane</keyword>
<keyword evidence="10 11" id="KW-0961">Cell wall biogenesis/degradation</keyword>
<feature type="transmembrane region" description="Helical" evidence="11">
    <location>
        <begin position="141"/>
        <end position="158"/>
    </location>
</feature>
<comment type="similarity">
    <text evidence="11">Belongs to the SEDS family. MrdB/RodA subfamily.</text>
</comment>
<dbReference type="PATRIC" id="fig|576611.7.peg.2039"/>
<evidence type="ECO:0000256" key="4">
    <source>
        <dbReference type="ARBA" id="ARBA00022679"/>
    </source>
</evidence>
<evidence type="ECO:0000256" key="11">
    <source>
        <dbReference type="HAMAP-Rule" id="MF_02079"/>
    </source>
</evidence>
<keyword evidence="5 11" id="KW-0812">Transmembrane</keyword>
<evidence type="ECO:0000256" key="2">
    <source>
        <dbReference type="ARBA" id="ARBA00022475"/>
    </source>
</evidence>
<dbReference type="GO" id="GO:0008955">
    <property type="term" value="F:peptidoglycan glycosyltransferase activity"/>
    <property type="evidence" value="ECO:0007669"/>
    <property type="project" value="UniProtKB-UniRule"/>
</dbReference>
<keyword evidence="9 11" id="KW-0472">Membrane</keyword>
<name>A0A0E3V2F4_9BURK</name>